<dbReference type="Proteomes" id="UP000269692">
    <property type="component" value="Unassembled WGS sequence"/>
</dbReference>
<dbReference type="RefSeq" id="WP_121621590.1">
    <property type="nucleotide sequence ID" value="NZ_JACIIW010000004.1"/>
</dbReference>
<gene>
    <name evidence="1" type="ORF">D9R14_01910</name>
</gene>
<accession>A0A3L7AP69</accession>
<dbReference type="OrthoDB" id="9794527at2"/>
<proteinExistence type="predicted"/>
<name>A0A3L7AP69_9HYPH</name>
<dbReference type="AlphaFoldDB" id="A0A3L7AP69"/>
<dbReference type="InterPro" id="IPR016130">
    <property type="entry name" value="Tyr_Pase_AS"/>
</dbReference>
<dbReference type="InterPro" id="IPR029021">
    <property type="entry name" value="Prot-tyrosine_phosphatase-like"/>
</dbReference>
<comment type="caution">
    <text evidence="1">The sequence shown here is derived from an EMBL/GenBank/DDBJ whole genome shotgun (WGS) entry which is preliminary data.</text>
</comment>
<evidence type="ECO:0000313" key="2">
    <source>
        <dbReference type="Proteomes" id="UP000269692"/>
    </source>
</evidence>
<keyword evidence="2" id="KW-1185">Reference proteome</keyword>
<protein>
    <submittedName>
        <fullName evidence="1">Tyrosine protein phosphatase</fullName>
    </submittedName>
</protein>
<dbReference type="Gene3D" id="3.90.190.10">
    <property type="entry name" value="Protein tyrosine phosphatase superfamily"/>
    <property type="match status" value="1"/>
</dbReference>
<evidence type="ECO:0000313" key="1">
    <source>
        <dbReference type="EMBL" id="RLP81775.1"/>
    </source>
</evidence>
<sequence length="168" mass="18122">MIHVCSLSRLHETVERSGARHVITLMNGGTVLTRPCNVDPTNHLFLGLNDIAEEIEGLVAPADSHMHELFDFVAAWPREAPLVIHCYAGISRSTAAAYATLCALLPERDEMDLALRLREASPTATPNPRIVTLADAALRRDGRMVAAIAAIGRGKDAFEGEPFSLAVA</sequence>
<dbReference type="PROSITE" id="PS00383">
    <property type="entry name" value="TYR_PHOSPHATASE_1"/>
    <property type="match status" value="1"/>
</dbReference>
<dbReference type="EMBL" id="RCTF01000001">
    <property type="protein sequence ID" value="RLP81775.1"/>
    <property type="molecule type" value="Genomic_DNA"/>
</dbReference>
<organism evidence="1 2">
    <name type="scientific">Xanthobacter tagetidis</name>
    <dbReference type="NCBI Taxonomy" id="60216"/>
    <lineage>
        <taxon>Bacteria</taxon>
        <taxon>Pseudomonadati</taxon>
        <taxon>Pseudomonadota</taxon>
        <taxon>Alphaproteobacteria</taxon>
        <taxon>Hyphomicrobiales</taxon>
        <taxon>Xanthobacteraceae</taxon>
        <taxon>Xanthobacter</taxon>
    </lineage>
</organism>
<reference evidence="1 2" key="1">
    <citation type="submission" date="2018-10" db="EMBL/GenBank/DDBJ databases">
        <title>Xanthobacter tagetidis genome sequencing and assembly.</title>
        <authorList>
            <person name="Maclea K.S."/>
            <person name="Goen A.E."/>
            <person name="Fatima S.A."/>
        </authorList>
    </citation>
    <scope>NUCLEOTIDE SEQUENCE [LARGE SCALE GENOMIC DNA]</scope>
    <source>
        <strain evidence="1 2">ATCC 700314</strain>
    </source>
</reference>
<dbReference type="SUPFAM" id="SSF52799">
    <property type="entry name" value="(Phosphotyrosine protein) phosphatases II"/>
    <property type="match status" value="1"/>
</dbReference>